<protein>
    <submittedName>
        <fullName evidence="3">Uncharacterized protein LOC113498140</fullName>
    </submittedName>
</protein>
<dbReference type="RefSeq" id="XP_026733881.1">
    <property type="nucleotide sequence ID" value="XM_026878080.1"/>
</dbReference>
<keyword evidence="2" id="KW-1185">Reference proteome</keyword>
<accession>A0A7E5W0P1</accession>
<organism evidence="2 3">
    <name type="scientific">Trichoplusia ni</name>
    <name type="common">Cabbage looper</name>
    <dbReference type="NCBI Taxonomy" id="7111"/>
    <lineage>
        <taxon>Eukaryota</taxon>
        <taxon>Metazoa</taxon>
        <taxon>Ecdysozoa</taxon>
        <taxon>Arthropoda</taxon>
        <taxon>Hexapoda</taxon>
        <taxon>Insecta</taxon>
        <taxon>Pterygota</taxon>
        <taxon>Neoptera</taxon>
        <taxon>Endopterygota</taxon>
        <taxon>Lepidoptera</taxon>
        <taxon>Glossata</taxon>
        <taxon>Ditrysia</taxon>
        <taxon>Noctuoidea</taxon>
        <taxon>Noctuidae</taxon>
        <taxon>Plusiinae</taxon>
        <taxon>Trichoplusia</taxon>
    </lineage>
</organism>
<feature type="region of interest" description="Disordered" evidence="1">
    <location>
        <begin position="1"/>
        <end position="25"/>
    </location>
</feature>
<reference evidence="3" key="1">
    <citation type="submission" date="2025-08" db="UniProtKB">
        <authorList>
            <consortium name="RefSeq"/>
        </authorList>
    </citation>
    <scope>IDENTIFICATION</scope>
</reference>
<evidence type="ECO:0000313" key="2">
    <source>
        <dbReference type="Proteomes" id="UP000322000"/>
    </source>
</evidence>
<dbReference type="OrthoDB" id="10040649at2759"/>
<dbReference type="AlphaFoldDB" id="A0A7E5W0P1"/>
<proteinExistence type="predicted"/>
<name>A0A7E5W0P1_TRINI</name>
<dbReference type="GeneID" id="113498140"/>
<dbReference type="InParanoid" id="A0A7E5W0P1"/>
<gene>
    <name evidence="3" type="primary">LOC113498140</name>
</gene>
<dbReference type="Proteomes" id="UP000322000">
    <property type="component" value="Chromosome 10"/>
</dbReference>
<dbReference type="KEGG" id="tnl:113498140"/>
<sequence>MRRKHSLESSYSANKDRHNKQGALVSAGFKVSTTIRPDEAAMKDDRDDMSSVNKGDLEAELSRFDTLRKSYSQEDLSEWTDAERRLGELTLSEARSVGGTLPASTGRAASSTRLTHQEANTMAERDLGSTFLLPHVHLYKPDLTSDVSEFDSL</sequence>
<evidence type="ECO:0000313" key="3">
    <source>
        <dbReference type="RefSeq" id="XP_026733881.1"/>
    </source>
</evidence>
<evidence type="ECO:0000256" key="1">
    <source>
        <dbReference type="SAM" id="MobiDB-lite"/>
    </source>
</evidence>